<keyword evidence="5" id="KW-0804">Transcription</keyword>
<evidence type="ECO:0000259" key="9">
    <source>
        <dbReference type="PROSITE" id="PS51294"/>
    </source>
</evidence>
<gene>
    <name evidence="10" type="ORF">OPV22_013984</name>
</gene>
<accession>A0AAV8PJG8</accession>
<dbReference type="PANTHER" id="PTHR45675:SF30">
    <property type="entry name" value="TRANSCRIPTION FACTOR MYB62"/>
    <property type="match status" value="1"/>
</dbReference>
<dbReference type="Pfam" id="PF00249">
    <property type="entry name" value="Myb_DNA-binding"/>
    <property type="match status" value="1"/>
</dbReference>
<evidence type="ECO:0000256" key="6">
    <source>
        <dbReference type="ARBA" id="ARBA00023242"/>
    </source>
</evidence>
<dbReference type="EMBL" id="JAQQAF010000004">
    <property type="protein sequence ID" value="KAJ8492263.1"/>
    <property type="molecule type" value="Genomic_DNA"/>
</dbReference>
<evidence type="ECO:0008006" key="12">
    <source>
        <dbReference type="Google" id="ProtNLM"/>
    </source>
</evidence>
<feature type="region of interest" description="Disordered" evidence="7">
    <location>
        <begin position="147"/>
        <end position="175"/>
    </location>
</feature>
<dbReference type="AlphaFoldDB" id="A0AAV8PJG8"/>
<dbReference type="InterPro" id="IPR044676">
    <property type="entry name" value="EOBI/EOBII-like_plant"/>
</dbReference>
<dbReference type="SUPFAM" id="SSF46689">
    <property type="entry name" value="Homeodomain-like"/>
    <property type="match status" value="1"/>
</dbReference>
<evidence type="ECO:0000313" key="10">
    <source>
        <dbReference type="EMBL" id="KAJ8492263.1"/>
    </source>
</evidence>
<keyword evidence="3" id="KW-0805">Transcription regulation</keyword>
<dbReference type="InterPro" id="IPR009057">
    <property type="entry name" value="Homeodomain-like_sf"/>
</dbReference>
<dbReference type="PROSITE" id="PS50090">
    <property type="entry name" value="MYB_LIKE"/>
    <property type="match status" value="2"/>
</dbReference>
<protein>
    <recommendedName>
        <fullName evidence="12">Myb-like domain-containing protein</fullName>
    </recommendedName>
</protein>
<feature type="domain" description="HTH myb-type" evidence="9">
    <location>
        <begin position="60"/>
        <end position="119"/>
    </location>
</feature>
<organism evidence="10 11">
    <name type="scientific">Ensete ventricosum</name>
    <name type="common">Abyssinian banana</name>
    <name type="synonym">Musa ensete</name>
    <dbReference type="NCBI Taxonomy" id="4639"/>
    <lineage>
        <taxon>Eukaryota</taxon>
        <taxon>Viridiplantae</taxon>
        <taxon>Streptophyta</taxon>
        <taxon>Embryophyta</taxon>
        <taxon>Tracheophyta</taxon>
        <taxon>Spermatophyta</taxon>
        <taxon>Magnoliopsida</taxon>
        <taxon>Liliopsida</taxon>
        <taxon>Zingiberales</taxon>
        <taxon>Musaceae</taxon>
        <taxon>Ensete</taxon>
    </lineage>
</organism>
<keyword evidence="2" id="KW-0677">Repeat</keyword>
<dbReference type="GO" id="GO:0043565">
    <property type="term" value="F:sequence-specific DNA binding"/>
    <property type="evidence" value="ECO:0007669"/>
    <property type="project" value="InterPro"/>
</dbReference>
<dbReference type="CDD" id="cd00167">
    <property type="entry name" value="SANT"/>
    <property type="match status" value="1"/>
</dbReference>
<feature type="domain" description="Myb-like" evidence="8">
    <location>
        <begin position="60"/>
        <end position="115"/>
    </location>
</feature>
<dbReference type="Proteomes" id="UP001222027">
    <property type="component" value="Unassembled WGS sequence"/>
</dbReference>
<evidence type="ECO:0000256" key="7">
    <source>
        <dbReference type="SAM" id="MobiDB-lite"/>
    </source>
</evidence>
<dbReference type="SMART" id="SM00717">
    <property type="entry name" value="SANT"/>
    <property type="match status" value="2"/>
</dbReference>
<comment type="caution">
    <text evidence="10">The sequence shown here is derived from an EMBL/GenBank/DDBJ whole genome shotgun (WGS) entry which is preliminary data.</text>
</comment>
<keyword evidence="6" id="KW-0539">Nucleus</keyword>
<evidence type="ECO:0000256" key="1">
    <source>
        <dbReference type="ARBA" id="ARBA00004123"/>
    </source>
</evidence>
<dbReference type="InterPro" id="IPR001005">
    <property type="entry name" value="SANT/Myb"/>
</dbReference>
<feature type="compositionally biased region" description="Polar residues" evidence="7">
    <location>
        <begin position="161"/>
        <end position="175"/>
    </location>
</feature>
<keyword evidence="4" id="KW-0238">DNA-binding</keyword>
<dbReference type="GO" id="GO:0005634">
    <property type="term" value="C:nucleus"/>
    <property type="evidence" value="ECO:0007669"/>
    <property type="project" value="UniProtKB-SubCell"/>
</dbReference>
<dbReference type="PANTHER" id="PTHR45675">
    <property type="entry name" value="MYB TRANSCRIPTION FACTOR-RELATED-RELATED"/>
    <property type="match status" value="1"/>
</dbReference>
<dbReference type="InterPro" id="IPR017930">
    <property type="entry name" value="Myb_dom"/>
</dbReference>
<dbReference type="PROSITE" id="PS51294">
    <property type="entry name" value="HTH_MYB"/>
    <property type="match status" value="1"/>
</dbReference>
<evidence type="ECO:0000256" key="3">
    <source>
        <dbReference type="ARBA" id="ARBA00023015"/>
    </source>
</evidence>
<proteinExistence type="predicted"/>
<dbReference type="Gene3D" id="1.10.10.60">
    <property type="entry name" value="Homeodomain-like"/>
    <property type="match status" value="2"/>
</dbReference>
<evidence type="ECO:0000313" key="11">
    <source>
        <dbReference type="Proteomes" id="UP001222027"/>
    </source>
</evidence>
<evidence type="ECO:0000256" key="2">
    <source>
        <dbReference type="ARBA" id="ARBA00022737"/>
    </source>
</evidence>
<dbReference type="GO" id="GO:0003700">
    <property type="term" value="F:DNA-binding transcription factor activity"/>
    <property type="evidence" value="ECO:0007669"/>
    <property type="project" value="InterPro"/>
</dbReference>
<evidence type="ECO:0000256" key="5">
    <source>
        <dbReference type="ARBA" id="ARBA00023163"/>
    </source>
</evidence>
<reference evidence="10 11" key="1">
    <citation type="submission" date="2022-12" db="EMBL/GenBank/DDBJ databases">
        <title>Chromosome-scale assembly of the Ensete ventricosum genome.</title>
        <authorList>
            <person name="Dussert Y."/>
            <person name="Stocks J."/>
            <person name="Wendawek A."/>
            <person name="Woldeyes F."/>
            <person name="Nichols R.A."/>
            <person name="Borrell J.S."/>
        </authorList>
    </citation>
    <scope>NUCLEOTIDE SEQUENCE [LARGE SCALE GENOMIC DNA]</scope>
    <source>
        <strain evidence="11">cv. Maze</strain>
        <tissue evidence="10">Seeds</tissue>
    </source>
</reference>
<feature type="domain" description="Myb-like" evidence="8">
    <location>
        <begin position="13"/>
        <end position="59"/>
    </location>
</feature>
<sequence length="197" mass="23058">MSGKGRSCNKYEDIELRRGPWTLEKDTLLIHYIACHGEGRWNVLVRLEENPRLRWLNYLKPDIKRGNLSTEEQLLILKLHSKWGNRSVRYMVVSDCKYLPGRTDNEIKYYWRTPVQKQARQLKIDANRTMFRDAIGCYGMPRLLEETASPKSKTPHAETAATRSRPSPTESCSYQAGNDSSRILLRMSYLQERRCSF</sequence>
<name>A0AAV8PJG8_ENSVE</name>
<keyword evidence="11" id="KW-1185">Reference proteome</keyword>
<evidence type="ECO:0000256" key="4">
    <source>
        <dbReference type="ARBA" id="ARBA00023125"/>
    </source>
</evidence>
<evidence type="ECO:0000259" key="8">
    <source>
        <dbReference type="PROSITE" id="PS50090"/>
    </source>
</evidence>
<comment type="subcellular location">
    <subcellularLocation>
        <location evidence="1">Nucleus</location>
    </subcellularLocation>
</comment>